<reference evidence="2 3" key="1">
    <citation type="submission" date="2013-07" db="EMBL/GenBank/DDBJ databases">
        <authorList>
            <person name="Dludla P."/>
            <person name="Dlamini T."/>
            <person name="Khumalo Z."/>
            <person name="Masondo G."/>
            <person name="Mazeka N."/>
            <person name="Ngcobo S."/>
            <person name="Nkondlo N."/>
            <person name="Mbhele L."/>
            <person name="Mbisi Z."/>
            <person name="Mkhwanazi S."/>
            <person name="Mvubu N."/>
            <person name="Naicker R."/>
            <person name="Ncube M."/>
            <person name="Wilson T."/>
            <person name="Mayer O."/>
            <person name="Jain P."/>
            <person name="Larsen M.H."/>
            <person name="Jacobs W.R."/>
            <person name="Rubin E.J."/>
            <person name="Russell D.A."/>
            <person name="Bowman C.A."/>
            <person name="Hendrix R.W."/>
            <person name="Jacobs-Sera D."/>
            <person name="Hatfull G.F."/>
        </authorList>
    </citation>
    <scope>NUCLEOTIDE SEQUENCE [LARGE SCALE GENOMIC DNA]</scope>
</reference>
<organism evidence="2 3">
    <name type="scientific">Mycobacterium phage Phelemich</name>
    <dbReference type="NCBI Taxonomy" id="1383055"/>
    <lineage>
        <taxon>Viruses</taxon>
        <taxon>Duplodnaviria</taxon>
        <taxon>Heunggongvirae</taxon>
        <taxon>Uroviricota</taxon>
        <taxon>Caudoviricetes</taxon>
        <taxon>Bclasvirinae</taxon>
        <taxon>Acadianvirus</taxon>
        <taxon>Acadianvirus reprobate</taxon>
    </lineage>
</organism>
<gene>
    <name evidence="2" type="primary">83</name>
    <name evidence="2" type="ORF">PHELEMICH_83</name>
</gene>
<protein>
    <submittedName>
        <fullName evidence="2">Uncharacterized protein</fullName>
    </submittedName>
</protein>
<dbReference type="RefSeq" id="YP_008409909.1">
    <property type="nucleotide sequence ID" value="NC_022063.1"/>
</dbReference>
<evidence type="ECO:0000313" key="2">
    <source>
        <dbReference type="EMBL" id="AGT13997.1"/>
    </source>
</evidence>
<name>S5Y7T7_9CAUD</name>
<evidence type="ECO:0000256" key="1">
    <source>
        <dbReference type="SAM" id="MobiDB-lite"/>
    </source>
</evidence>
<dbReference type="EMBL" id="KF416341">
    <property type="protein sequence ID" value="AGT13997.1"/>
    <property type="molecule type" value="Genomic_DNA"/>
</dbReference>
<dbReference type="GeneID" id="16546832"/>
<evidence type="ECO:0000313" key="3">
    <source>
        <dbReference type="Proteomes" id="UP000015572"/>
    </source>
</evidence>
<dbReference type="Proteomes" id="UP000015572">
    <property type="component" value="Segment"/>
</dbReference>
<sequence length="78" mass="9094">MRCLGSGQLPVVNRRRWSDRERYVTETLCRVCGTVRSVRKDGKVRAHTVPARTPRPSLVGQLDEHLQREPRRRTVTQK</sequence>
<proteinExistence type="predicted"/>
<accession>S5Y7T7</accession>
<dbReference type="KEGG" id="vg:16546832"/>
<feature type="region of interest" description="Disordered" evidence="1">
    <location>
        <begin position="53"/>
        <end position="78"/>
    </location>
</feature>